<protein>
    <submittedName>
        <fullName evidence="3">Calmin-like</fullName>
    </submittedName>
</protein>
<dbReference type="Gene3D" id="1.10.418.10">
    <property type="entry name" value="Calponin-like domain"/>
    <property type="match status" value="1"/>
</dbReference>
<dbReference type="PROSITE" id="PS50021">
    <property type="entry name" value="CH"/>
    <property type="match status" value="1"/>
</dbReference>
<dbReference type="PANTHER" id="PTHR11915">
    <property type="entry name" value="SPECTRIN/FILAMIN RELATED CYTOSKELETAL PROTEIN"/>
    <property type="match status" value="1"/>
</dbReference>
<organism evidence="2 3">
    <name type="scientific">Actinia tenebrosa</name>
    <name type="common">Australian red waratah sea anemone</name>
    <dbReference type="NCBI Taxonomy" id="6105"/>
    <lineage>
        <taxon>Eukaryota</taxon>
        <taxon>Metazoa</taxon>
        <taxon>Cnidaria</taxon>
        <taxon>Anthozoa</taxon>
        <taxon>Hexacorallia</taxon>
        <taxon>Actiniaria</taxon>
        <taxon>Actiniidae</taxon>
        <taxon>Actinia</taxon>
    </lineage>
</organism>
<evidence type="ECO:0000259" key="1">
    <source>
        <dbReference type="PROSITE" id="PS50021"/>
    </source>
</evidence>
<dbReference type="RefSeq" id="XP_031569983.1">
    <property type="nucleotide sequence ID" value="XM_031714123.1"/>
</dbReference>
<proteinExistence type="predicted"/>
<evidence type="ECO:0000313" key="3">
    <source>
        <dbReference type="RefSeq" id="XP_031569983.1"/>
    </source>
</evidence>
<dbReference type="OrthoDB" id="5983544at2759"/>
<sequence length="185" mass="21162">MQTSPRRRIGHESHPECAGSRICIREVDLLCPEAVESQKTFIDEREAIHKKAFRKWLNAKLQKATPPIEVKDLIEDLRDGHVLLTLMETLFSTQLPREKGKMRFHKLTNLSTALKFLEQNGVKIVGISNYDIADGISRAILGLVWSIILRFQVQGPFQETKSDVKVKDFHVEKELLGWCQDVLDG</sequence>
<evidence type="ECO:0000313" key="2">
    <source>
        <dbReference type="Proteomes" id="UP000515163"/>
    </source>
</evidence>
<dbReference type="InterPro" id="IPR001715">
    <property type="entry name" value="CH_dom"/>
</dbReference>
<accession>A0A6P8IV02</accession>
<name>A0A6P8IV02_ACTTE</name>
<reference evidence="3" key="1">
    <citation type="submission" date="2025-08" db="UniProtKB">
        <authorList>
            <consortium name="RefSeq"/>
        </authorList>
    </citation>
    <scope>IDENTIFICATION</scope>
    <source>
        <tissue evidence="3">Tentacle</tissue>
    </source>
</reference>
<dbReference type="AlphaFoldDB" id="A0A6P8IV02"/>
<dbReference type="KEGG" id="aten:116304394"/>
<dbReference type="InParanoid" id="A0A6P8IV02"/>
<dbReference type="Pfam" id="PF00307">
    <property type="entry name" value="CH"/>
    <property type="match status" value="1"/>
</dbReference>
<dbReference type="InterPro" id="IPR036872">
    <property type="entry name" value="CH_dom_sf"/>
</dbReference>
<dbReference type="SUPFAM" id="SSF47576">
    <property type="entry name" value="Calponin-homology domain, CH-domain"/>
    <property type="match status" value="1"/>
</dbReference>
<keyword evidence="2" id="KW-1185">Reference proteome</keyword>
<feature type="domain" description="Calponin-homology (CH)" evidence="1">
    <location>
        <begin position="47"/>
        <end position="152"/>
    </location>
</feature>
<gene>
    <name evidence="3" type="primary">LOC116304394</name>
</gene>
<dbReference type="GeneID" id="116304394"/>
<dbReference type="Proteomes" id="UP000515163">
    <property type="component" value="Unplaced"/>
</dbReference>
<dbReference type="SMART" id="SM00033">
    <property type="entry name" value="CH"/>
    <property type="match status" value="1"/>
</dbReference>